<sequence>MVDCLFCKIIAGDIPADRVFENERILAFRDINPQAPIHILIIPKLHIPTLNDLQPEHSELTGELIRTASELAKKEGIAEAGYRTGFNCNDAGGQTVYHIHLHLLGGRTFAWPPG</sequence>
<proteinExistence type="predicted"/>
<dbReference type="GO" id="GO:0003824">
    <property type="term" value="F:catalytic activity"/>
    <property type="evidence" value="ECO:0007669"/>
    <property type="project" value="InterPro"/>
</dbReference>
<reference evidence="2" key="1">
    <citation type="submission" date="2018-05" db="EMBL/GenBank/DDBJ databases">
        <authorList>
            <person name="Lanie J.A."/>
            <person name="Ng W.-L."/>
            <person name="Kazmierczak K.M."/>
            <person name="Andrzejewski T.M."/>
            <person name="Davidsen T.M."/>
            <person name="Wayne K.J."/>
            <person name="Tettelin H."/>
            <person name="Glass J.I."/>
            <person name="Rusch D."/>
            <person name="Podicherti R."/>
            <person name="Tsui H.-C.T."/>
            <person name="Winkler M.E."/>
        </authorList>
    </citation>
    <scope>NUCLEOTIDE SEQUENCE</scope>
</reference>
<dbReference type="InterPro" id="IPR019808">
    <property type="entry name" value="Histidine_triad_CS"/>
</dbReference>
<feature type="domain" description="HIT" evidence="1">
    <location>
        <begin position="5"/>
        <end position="114"/>
    </location>
</feature>
<dbReference type="CDD" id="cd01276">
    <property type="entry name" value="PKCI_related"/>
    <property type="match status" value="1"/>
</dbReference>
<dbReference type="Gene3D" id="3.30.428.10">
    <property type="entry name" value="HIT-like"/>
    <property type="match status" value="1"/>
</dbReference>
<evidence type="ECO:0000313" key="2">
    <source>
        <dbReference type="EMBL" id="SVB55061.1"/>
    </source>
</evidence>
<organism evidence="2">
    <name type="scientific">marine metagenome</name>
    <dbReference type="NCBI Taxonomy" id="408172"/>
    <lineage>
        <taxon>unclassified sequences</taxon>
        <taxon>metagenomes</taxon>
        <taxon>ecological metagenomes</taxon>
    </lineage>
</organism>
<dbReference type="AlphaFoldDB" id="A0A382EYT8"/>
<gene>
    <name evidence="2" type="ORF">METZ01_LOCUS207915</name>
</gene>
<evidence type="ECO:0000259" key="1">
    <source>
        <dbReference type="PROSITE" id="PS51084"/>
    </source>
</evidence>
<name>A0A382EYT8_9ZZZZ</name>
<accession>A0A382EYT8</accession>
<dbReference type="SUPFAM" id="SSF54197">
    <property type="entry name" value="HIT-like"/>
    <property type="match status" value="1"/>
</dbReference>
<dbReference type="PROSITE" id="PS51084">
    <property type="entry name" value="HIT_2"/>
    <property type="match status" value="1"/>
</dbReference>
<dbReference type="InterPro" id="IPR036265">
    <property type="entry name" value="HIT-like_sf"/>
</dbReference>
<dbReference type="PROSITE" id="PS00892">
    <property type="entry name" value="HIT_1"/>
    <property type="match status" value="1"/>
</dbReference>
<dbReference type="InterPro" id="IPR011146">
    <property type="entry name" value="HIT-like"/>
</dbReference>
<dbReference type="Pfam" id="PF01230">
    <property type="entry name" value="HIT"/>
    <property type="match status" value="1"/>
</dbReference>
<protein>
    <recommendedName>
        <fullName evidence="1">HIT domain-containing protein</fullName>
    </recommendedName>
</protein>
<dbReference type="PANTHER" id="PTHR23089">
    <property type="entry name" value="HISTIDINE TRIAD HIT PROTEIN"/>
    <property type="match status" value="1"/>
</dbReference>
<dbReference type="EMBL" id="UINC01046707">
    <property type="protein sequence ID" value="SVB55061.1"/>
    <property type="molecule type" value="Genomic_DNA"/>
</dbReference>
<dbReference type="InterPro" id="IPR001310">
    <property type="entry name" value="Histidine_triad_HIT"/>
</dbReference>
<dbReference type="PRINTS" id="PR00332">
    <property type="entry name" value="HISTRIAD"/>
</dbReference>